<dbReference type="Proteomes" id="UP000053789">
    <property type="component" value="Unassembled WGS sequence"/>
</dbReference>
<proteinExistence type="predicted"/>
<feature type="repeat" description="ANK" evidence="3">
    <location>
        <begin position="1469"/>
        <end position="1501"/>
    </location>
</feature>
<feature type="domain" description="Nephrocystin 3-like N-terminal" evidence="5">
    <location>
        <begin position="387"/>
        <end position="562"/>
    </location>
</feature>
<dbReference type="InterPro" id="IPR051165">
    <property type="entry name" value="Multifunctional_ANK_Repeat"/>
</dbReference>
<dbReference type="InterPro" id="IPR036770">
    <property type="entry name" value="Ankyrin_rpt-contain_sf"/>
</dbReference>
<dbReference type="InterPro" id="IPR000845">
    <property type="entry name" value="Nucleoside_phosphorylase_d"/>
</dbReference>
<dbReference type="PANTHER" id="PTHR24123">
    <property type="entry name" value="ANKYRIN REPEAT-CONTAINING"/>
    <property type="match status" value="1"/>
</dbReference>
<dbReference type="InterPro" id="IPR056884">
    <property type="entry name" value="NPHP3-like_N"/>
</dbReference>
<feature type="repeat" description="ANK" evidence="3">
    <location>
        <begin position="1305"/>
        <end position="1337"/>
    </location>
</feature>
<dbReference type="GO" id="GO:0009116">
    <property type="term" value="P:nucleoside metabolic process"/>
    <property type="evidence" value="ECO:0007669"/>
    <property type="project" value="InterPro"/>
</dbReference>
<dbReference type="Pfam" id="PF01048">
    <property type="entry name" value="PNP_UDP_1"/>
    <property type="match status" value="1"/>
</dbReference>
<dbReference type="Gene3D" id="3.40.50.1580">
    <property type="entry name" value="Nucleoside phosphorylase domain"/>
    <property type="match status" value="1"/>
</dbReference>
<dbReference type="PROSITE" id="PS50297">
    <property type="entry name" value="ANK_REP_REGION"/>
    <property type="match status" value="12"/>
</dbReference>
<dbReference type="HOGENOM" id="CLU_000288_34_4_1"/>
<dbReference type="Pfam" id="PF24883">
    <property type="entry name" value="NPHP3_N"/>
    <property type="match status" value="1"/>
</dbReference>
<dbReference type="GeneID" id="27702361"/>
<dbReference type="SUPFAM" id="SSF52540">
    <property type="entry name" value="P-loop containing nucleoside triphosphate hydrolases"/>
    <property type="match status" value="1"/>
</dbReference>
<keyword evidence="1" id="KW-0677">Repeat</keyword>
<feature type="repeat" description="ANK" evidence="3">
    <location>
        <begin position="1436"/>
        <end position="1468"/>
    </location>
</feature>
<dbReference type="GO" id="GO:0003824">
    <property type="term" value="F:catalytic activity"/>
    <property type="evidence" value="ECO:0007669"/>
    <property type="project" value="InterPro"/>
</dbReference>
<feature type="repeat" description="ANK" evidence="3">
    <location>
        <begin position="1272"/>
        <end position="1304"/>
    </location>
</feature>
<dbReference type="EMBL" id="KN846994">
    <property type="protein sequence ID" value="KIW90003.1"/>
    <property type="molecule type" value="Genomic_DNA"/>
</dbReference>
<dbReference type="SMART" id="SM00248">
    <property type="entry name" value="ANK"/>
    <property type="match status" value="19"/>
</dbReference>
<evidence type="ECO:0008006" key="8">
    <source>
        <dbReference type="Google" id="ProtNLM"/>
    </source>
</evidence>
<dbReference type="VEuPathDB" id="FungiDB:Z519_09433"/>
<feature type="repeat" description="ANK" evidence="3">
    <location>
        <begin position="1173"/>
        <end position="1205"/>
    </location>
</feature>
<feature type="repeat" description="ANK" evidence="3">
    <location>
        <begin position="1140"/>
        <end position="1172"/>
    </location>
</feature>
<dbReference type="SUPFAM" id="SSF48403">
    <property type="entry name" value="Ankyrin repeat"/>
    <property type="match status" value="2"/>
</dbReference>
<evidence type="ECO:0000313" key="7">
    <source>
        <dbReference type="Proteomes" id="UP000053789"/>
    </source>
</evidence>
<feature type="repeat" description="ANK" evidence="3">
    <location>
        <begin position="1206"/>
        <end position="1238"/>
    </location>
</feature>
<sequence length="1627" mass="179506">MSADNYHVGWISALPLEEAAALDMLDERHDPVLQPSYDPNNYVLGRIGPHNVVIACLPQGVIGPVSAASVAIPMRGTFPSLQFILLVGVGGGVPTTQHDIRLGDVVVSRPTGQFGGVVQYDFGKTLHQGRFVRTGSLNRPPDVLLNAVSSLEAQHRSQGGSQISSILEDVVRRNPRRWKACIYPSTDKDELFVPSYPHQSSESGLCEACDRGNLVDRPLRTETHPVIHYGLIASGSQVIRDAIMRERLSTELDVLCFEMEAAGLMNYFDCLVIRGICDYSDSHKNKQWQEYAAATAAAYAKELLLIIHPMPSFRTAMADRTRSSSEGDNTQYSQGLSFQEGSASTFNTGPLSAKGYSSAAAESECLKSLWFREMGGRRDNIDRAAEGTCSWLTEHSDYQKWAAQNHGLLWITGSPGAGKSVLLDTLVSAVEKQRDESVIVASFFIHGRGTEMQKSPAGLYRSILHQILTKAKILLTELANSFVLKEQNQGKYGHAWTWHEKGLFDFLNTRAKQYTRHSIKIFIDALDECGEETARKLSSELWSLTTPTLEGRSSISVCITCRHYPVMDLFGAPEICVENQNSDDISRFVQGGLALVFNNPRSRKDLEHAILHKAAGNFLWTALILEQAKRKGRRGYGLEKICREIQNSSPELGQIYKEALVKIPPEDRTDALRLFQWVCLTEEPLSLNQLRYALAFDPLAPPRTLAAWTNSETFPETDDQMKRLIKALSGGLIEVVEGIYIVQCIHQSVKDYFLQQGLQDLEQSIGQERSRSGLDYTLSQAHELIFRCCMHYILADEILRLSVEEPRNSTTEYPLLQYAVSKWPLHLKKADLDGRLQRDLVTYLQWPARTRLKQWLLLCSLDLRACALRPEAHLLHVAGYYDLCHVIDAVADNEAHGTIDPRDTEGCTPLIWAAKNGHAEAVSSFIRYGADVNAFDSERRSSLWWASGYSHLHVAEILIKHGADLNLQDQLGRTALFSASARADEVSVDFLLSKGANPNIRNKQGRSTLSFISDWVLGQSYRIIRKLLENGAQPSRMLSEDQSLLEWATLHDLTDIIDLMLKLDQFAHDGSRRALALLHALHRRSFSVALKFANAGISPQKFTETTGETPIAYVLSVNCQSIAEVLLQKKNCDPNGRGSRGITPLIATAQRGLVDMMRSLINLGAEVDTAECEGRTALSFAAEGGYIDGVRLLIKKHADLNLSDKKGKTPLMWAAEHGHARMVDLLLEKGADPKSQDSLRQSVLFWAARGNNVDVMKQLMKSGVGLEHRNSLGQTALWLAIMHRKLDAAGSLLAAGANPNATDLEGKSPLLWAVSAGYFVGVELLLEQGADANLKDYKQQTALLVATANGNMELVRLLLKHHANPDVEDLDGYTPLLLAVKKGLAEAVSDLCTPTQLNRGDHNGRTPLLSAVMNGNETIAKCLLDQGANADCQGYRGRSPLSFACEYGYESLVGILLEYQVNINMQDQNGCTPVWWAAAYGRTAILKVLLENGADLDISCKSGECPLSKTVSNGNVDAARLLWQHLSATHPNPEFSSSLLGLATDHCDSSMVSLLIEEGVNCGYTLPSGRTLLSWAAKNGCLNVLKALDKRGVDLESPCDQQGLTALDLAYKRGHKSVVEFLMAHSK</sequence>
<keyword evidence="2 3" id="KW-0040">ANK repeat</keyword>
<evidence type="ECO:0000259" key="4">
    <source>
        <dbReference type="Pfam" id="PF01048"/>
    </source>
</evidence>
<protein>
    <recommendedName>
        <fullName evidence="8">Nucleoside phosphorylase domain-containing protein</fullName>
    </recommendedName>
</protein>
<evidence type="ECO:0000256" key="2">
    <source>
        <dbReference type="ARBA" id="ARBA00023043"/>
    </source>
</evidence>
<evidence type="ECO:0000313" key="6">
    <source>
        <dbReference type="EMBL" id="KIW90003.1"/>
    </source>
</evidence>
<dbReference type="PROSITE" id="PS50088">
    <property type="entry name" value="ANK_REPEAT"/>
    <property type="match status" value="13"/>
</dbReference>
<dbReference type="InterPro" id="IPR027417">
    <property type="entry name" value="P-loop_NTPase"/>
</dbReference>
<dbReference type="Gene3D" id="1.25.40.20">
    <property type="entry name" value="Ankyrin repeat-containing domain"/>
    <property type="match status" value="4"/>
</dbReference>
<feature type="domain" description="Nucleoside phosphorylase" evidence="4">
    <location>
        <begin position="11"/>
        <end position="298"/>
    </location>
</feature>
<keyword evidence="7" id="KW-1185">Reference proteome</keyword>
<dbReference type="Gene3D" id="3.40.50.300">
    <property type="entry name" value="P-loop containing nucleotide triphosphate hydrolases"/>
    <property type="match status" value="1"/>
</dbReference>
<dbReference type="RefSeq" id="XP_016616672.1">
    <property type="nucleotide sequence ID" value="XM_016767156.1"/>
</dbReference>
<feature type="repeat" description="ANK" evidence="3">
    <location>
        <begin position="1338"/>
        <end position="1370"/>
    </location>
</feature>
<dbReference type="PANTHER" id="PTHR24123:SF33">
    <property type="entry name" value="PROTEIN HOS4"/>
    <property type="match status" value="1"/>
</dbReference>
<feature type="repeat" description="ANK" evidence="3">
    <location>
        <begin position="971"/>
        <end position="1003"/>
    </location>
</feature>
<feature type="repeat" description="ANK" evidence="3">
    <location>
        <begin position="1403"/>
        <end position="1435"/>
    </location>
</feature>
<reference evidence="6" key="1">
    <citation type="submission" date="2015-01" db="EMBL/GenBank/DDBJ databases">
        <title>The Genome Sequence of Cladophialophora bantiana CBS 173.52.</title>
        <authorList>
            <consortium name="The Broad Institute Genomics Platform"/>
            <person name="Cuomo C."/>
            <person name="de Hoog S."/>
            <person name="Gorbushina A."/>
            <person name="Stielow B."/>
            <person name="Teixiera M."/>
            <person name="Abouelleil A."/>
            <person name="Chapman S.B."/>
            <person name="Priest M."/>
            <person name="Young S.K."/>
            <person name="Wortman J."/>
            <person name="Nusbaum C."/>
            <person name="Birren B."/>
        </authorList>
    </citation>
    <scope>NUCLEOTIDE SEQUENCE [LARGE SCALE GENOMIC DNA]</scope>
    <source>
        <strain evidence="6">CBS 173.52</strain>
    </source>
</reference>
<dbReference type="OrthoDB" id="5421817at2759"/>
<feature type="repeat" description="ANK" evidence="3">
    <location>
        <begin position="905"/>
        <end position="937"/>
    </location>
</feature>
<feature type="repeat" description="ANK" evidence="3">
    <location>
        <begin position="1602"/>
        <end position="1627"/>
    </location>
</feature>
<evidence type="ECO:0000256" key="3">
    <source>
        <dbReference type="PROSITE-ProRule" id="PRU00023"/>
    </source>
</evidence>
<evidence type="ECO:0000259" key="5">
    <source>
        <dbReference type="Pfam" id="PF24883"/>
    </source>
</evidence>
<dbReference type="PRINTS" id="PR01415">
    <property type="entry name" value="ANKYRIN"/>
</dbReference>
<accession>A0A0D2H9Y2</accession>
<gene>
    <name evidence="6" type="ORF">Z519_09433</name>
</gene>
<organism evidence="6 7">
    <name type="scientific">Cladophialophora bantiana (strain ATCC 10958 / CBS 173.52 / CDC B-1940 / NIH 8579)</name>
    <name type="common">Xylohypha bantiana</name>
    <dbReference type="NCBI Taxonomy" id="1442370"/>
    <lineage>
        <taxon>Eukaryota</taxon>
        <taxon>Fungi</taxon>
        <taxon>Dikarya</taxon>
        <taxon>Ascomycota</taxon>
        <taxon>Pezizomycotina</taxon>
        <taxon>Eurotiomycetes</taxon>
        <taxon>Chaetothyriomycetidae</taxon>
        <taxon>Chaetothyriales</taxon>
        <taxon>Herpotrichiellaceae</taxon>
        <taxon>Cladophialophora</taxon>
    </lineage>
</organism>
<feature type="repeat" description="ANK" evidence="3">
    <location>
        <begin position="938"/>
        <end position="970"/>
    </location>
</feature>
<name>A0A0D2H9Y2_CLAB1</name>
<dbReference type="Pfam" id="PF00023">
    <property type="entry name" value="Ank"/>
    <property type="match status" value="3"/>
</dbReference>
<dbReference type="InterPro" id="IPR035994">
    <property type="entry name" value="Nucleoside_phosphorylase_sf"/>
</dbReference>
<dbReference type="Pfam" id="PF12796">
    <property type="entry name" value="Ank_2"/>
    <property type="match status" value="5"/>
</dbReference>
<dbReference type="InterPro" id="IPR002110">
    <property type="entry name" value="Ankyrin_rpt"/>
</dbReference>
<dbReference type="SUPFAM" id="SSF53167">
    <property type="entry name" value="Purine and uridine phosphorylases"/>
    <property type="match status" value="1"/>
</dbReference>
<evidence type="ECO:0000256" key="1">
    <source>
        <dbReference type="ARBA" id="ARBA00022737"/>
    </source>
</evidence>